<protein>
    <submittedName>
        <fullName evidence="6">Elongation factor 2-like</fullName>
    </submittedName>
</protein>
<feature type="compositionally biased region" description="Basic and acidic residues" evidence="4">
    <location>
        <begin position="330"/>
        <end position="340"/>
    </location>
</feature>
<dbReference type="GO" id="GO:0005525">
    <property type="term" value="F:GTP binding"/>
    <property type="evidence" value="ECO:0007669"/>
    <property type="project" value="InterPro"/>
</dbReference>
<dbReference type="GO" id="GO:0005829">
    <property type="term" value="C:cytosol"/>
    <property type="evidence" value="ECO:0007669"/>
    <property type="project" value="TreeGrafter"/>
</dbReference>
<comment type="caution">
    <text evidence="6">The sequence shown here is derived from an EMBL/GenBank/DDBJ whole genome shotgun (WGS) entry which is preliminary data.</text>
</comment>
<feature type="domain" description="Tr-type G" evidence="5">
    <location>
        <begin position="374"/>
        <end position="517"/>
    </location>
</feature>
<dbReference type="PANTHER" id="PTHR42908">
    <property type="entry name" value="TRANSLATION ELONGATION FACTOR-RELATED"/>
    <property type="match status" value="1"/>
</dbReference>
<dbReference type="InterPro" id="IPR023214">
    <property type="entry name" value="HAD_sf"/>
</dbReference>
<dbReference type="Pfam" id="PF00009">
    <property type="entry name" value="GTP_EFTU"/>
    <property type="match status" value="1"/>
</dbReference>
<keyword evidence="2 6" id="KW-0251">Elongation factor</keyword>
<evidence type="ECO:0000259" key="5">
    <source>
        <dbReference type="Pfam" id="PF00009"/>
    </source>
</evidence>
<dbReference type="GO" id="GO:1990904">
    <property type="term" value="C:ribonucleoprotein complex"/>
    <property type="evidence" value="ECO:0007669"/>
    <property type="project" value="TreeGrafter"/>
</dbReference>
<dbReference type="InterPro" id="IPR000795">
    <property type="entry name" value="T_Tr_GTP-bd_dom"/>
</dbReference>
<dbReference type="SUPFAM" id="SSF52540">
    <property type="entry name" value="P-loop containing nucleoside triphosphate hydrolases"/>
    <property type="match status" value="1"/>
</dbReference>
<evidence type="ECO:0000313" key="6">
    <source>
        <dbReference type="EMBL" id="KAJ6830626.1"/>
    </source>
</evidence>
<dbReference type="Gene3D" id="3.40.50.300">
    <property type="entry name" value="P-loop containing nucleotide triphosphate hydrolases"/>
    <property type="match status" value="1"/>
</dbReference>
<dbReference type="Gene3D" id="3.40.50.1000">
    <property type="entry name" value="HAD superfamily/HAD-like"/>
    <property type="match status" value="1"/>
</dbReference>
<dbReference type="EMBL" id="JANAVB010017398">
    <property type="protein sequence ID" value="KAJ6830626.1"/>
    <property type="molecule type" value="Genomic_DNA"/>
</dbReference>
<feature type="region of interest" description="Disordered" evidence="4">
    <location>
        <begin position="300"/>
        <end position="352"/>
    </location>
</feature>
<dbReference type="GO" id="GO:0003924">
    <property type="term" value="F:GTPase activity"/>
    <property type="evidence" value="ECO:0007669"/>
    <property type="project" value="InterPro"/>
</dbReference>
<dbReference type="GO" id="GO:0043022">
    <property type="term" value="F:ribosome binding"/>
    <property type="evidence" value="ECO:0007669"/>
    <property type="project" value="TreeGrafter"/>
</dbReference>
<evidence type="ECO:0000256" key="3">
    <source>
        <dbReference type="ARBA" id="ARBA00022917"/>
    </source>
</evidence>
<evidence type="ECO:0000256" key="2">
    <source>
        <dbReference type="ARBA" id="ARBA00022768"/>
    </source>
</evidence>
<evidence type="ECO:0000256" key="1">
    <source>
        <dbReference type="ARBA" id="ARBA00022490"/>
    </source>
</evidence>
<reference evidence="6" key="2">
    <citation type="submission" date="2023-04" db="EMBL/GenBank/DDBJ databases">
        <authorList>
            <person name="Bruccoleri R.E."/>
            <person name="Oakeley E.J."/>
            <person name="Faust A.-M."/>
            <person name="Dessus-Babus S."/>
            <person name="Altorfer M."/>
            <person name="Burckhardt D."/>
            <person name="Oertli M."/>
            <person name="Naumann U."/>
            <person name="Petersen F."/>
            <person name="Wong J."/>
        </authorList>
    </citation>
    <scope>NUCLEOTIDE SEQUENCE</scope>
    <source>
        <strain evidence="6">GSM-AAB239-AS_SAM_17_03QT</strain>
        <tissue evidence="6">Leaf</tissue>
    </source>
</reference>
<gene>
    <name evidence="6" type="ORF">M6B38_353180</name>
</gene>
<dbReference type="PANTHER" id="PTHR42908:SF10">
    <property type="entry name" value="EUKARYOTIC TRANSLATION ELONGATION FACTOR 2"/>
    <property type="match status" value="1"/>
</dbReference>
<dbReference type="Proteomes" id="UP001140949">
    <property type="component" value="Unassembled WGS sequence"/>
</dbReference>
<organism evidence="6 7">
    <name type="scientific">Iris pallida</name>
    <name type="common">Sweet iris</name>
    <dbReference type="NCBI Taxonomy" id="29817"/>
    <lineage>
        <taxon>Eukaryota</taxon>
        <taxon>Viridiplantae</taxon>
        <taxon>Streptophyta</taxon>
        <taxon>Embryophyta</taxon>
        <taxon>Tracheophyta</taxon>
        <taxon>Spermatophyta</taxon>
        <taxon>Magnoliopsida</taxon>
        <taxon>Liliopsida</taxon>
        <taxon>Asparagales</taxon>
        <taxon>Iridaceae</taxon>
        <taxon>Iridoideae</taxon>
        <taxon>Irideae</taxon>
        <taxon>Iris</taxon>
    </lineage>
</organism>
<name>A0AAX6GPC4_IRIPA</name>
<keyword evidence="3" id="KW-0648">Protein biosynthesis</keyword>
<dbReference type="InterPro" id="IPR027417">
    <property type="entry name" value="P-loop_NTPase"/>
</dbReference>
<keyword evidence="1" id="KW-0963">Cytoplasm</keyword>
<reference evidence="6" key="1">
    <citation type="journal article" date="2023" name="GigaByte">
        <title>Genome assembly of the bearded iris, Iris pallida Lam.</title>
        <authorList>
            <person name="Bruccoleri R.E."/>
            <person name="Oakeley E.J."/>
            <person name="Faust A.M.E."/>
            <person name="Altorfer M."/>
            <person name="Dessus-Babus S."/>
            <person name="Burckhardt D."/>
            <person name="Oertli M."/>
            <person name="Naumann U."/>
            <person name="Petersen F."/>
            <person name="Wong J."/>
        </authorList>
    </citation>
    <scope>NUCLEOTIDE SEQUENCE</scope>
    <source>
        <strain evidence="6">GSM-AAB239-AS_SAM_17_03QT</strain>
    </source>
</reference>
<evidence type="ECO:0000313" key="7">
    <source>
        <dbReference type="Proteomes" id="UP001140949"/>
    </source>
</evidence>
<sequence length="880" mass="99215">MSNYFTYAPISDQGYFGTYQLVSEPQIPSYWSFRQASTEEPLPPPPPPALDPYSGYPPLMTASSQWPTMATTSLQYQQQYMAPLSTSMWNQPLSQISPLVPQLQQQQYPMPLQPYTNLSTSTWNRQLSSYSLQPSQHMVATSSWYHQSPPISPSQHCQSVRYVFDEMPVEVVSKHETFVFDEIRVGGGGTPVIEEGVPVKRKDEQKSSNGGFVPVAKSDCYSKDGAESSFLMINACDETVMSSSSSERSRMGKLGSMSWCRRCKIDCTTMEGLVLHSLTRKHQNMTLVLVRNIKQNIQSRQQSKNSVMLWPSKEEEGEIGEASTNLPLPDAKKLDARYESDSPTPEENEKSTRMDIHKESFNMEKMKNEILHTDRDIDMQAAHPVYDSYPYSGSPSNTLLLDDDLKAYKGEGSGNAYLINLIDSPGHVDFSYVVNAALRITDDALAVVDCTEGVYVQIETVLWQALGERIGSVLFLDKMDQCFLELQVEDPFLSDVQGYSEEGTVAFSVGLHGWAFTLTNFTKKYASKFRVDEGKMIKRRWGENFFDPATKKWTTKHTGFATCKNGLVFWVWNPGIYIIQLGNIPHITPCDNGSPRKNVDMGIPAINKGEHNTVCLLWLLATSCRAALGCRVAPLQKHGIADLIKSRTKDMTLAIGEGANVVSMIQMAVMVWDPGIEARMSNELAMLKDSGGGAYNFADALMERMIFHLSSPSMAQRTKEDMFKLELEEDCYLKYSCHQKSVLEELVKTVWDPDDKPKCSAGVEAVDSAIFNVMVWDPGIQITPPLTLGQGQFKGRVLIRTCLGEQWLSLEYNEAVVERRTLIFIIATSPQFCYPAHQFGYELSYTHRRMTATEWRRTATEWAINRRKDGRKGTERMIFF</sequence>
<dbReference type="AlphaFoldDB" id="A0AAX6GPC4"/>
<keyword evidence="7" id="KW-1185">Reference proteome</keyword>
<dbReference type="GO" id="GO:0003746">
    <property type="term" value="F:translation elongation factor activity"/>
    <property type="evidence" value="ECO:0007669"/>
    <property type="project" value="UniProtKB-KW"/>
</dbReference>
<proteinExistence type="predicted"/>
<accession>A0AAX6GPC4</accession>
<evidence type="ECO:0000256" key="4">
    <source>
        <dbReference type="SAM" id="MobiDB-lite"/>
    </source>
</evidence>